<dbReference type="GO" id="GO:0000976">
    <property type="term" value="F:transcription cis-regulatory region binding"/>
    <property type="evidence" value="ECO:0007669"/>
    <property type="project" value="TreeGrafter"/>
</dbReference>
<evidence type="ECO:0000256" key="4">
    <source>
        <dbReference type="ARBA" id="ARBA00023015"/>
    </source>
</evidence>
<dbReference type="Gene3D" id="3.40.50.2300">
    <property type="match status" value="1"/>
</dbReference>
<keyword evidence="13" id="KW-1185">Reference proteome</keyword>
<dbReference type="PROSITE" id="PS51755">
    <property type="entry name" value="OMPR_PHOB"/>
    <property type="match status" value="1"/>
</dbReference>
<evidence type="ECO:0000256" key="2">
    <source>
        <dbReference type="ARBA" id="ARBA00022553"/>
    </source>
</evidence>
<keyword evidence="4" id="KW-0805">Transcription regulation</keyword>
<evidence type="ECO:0000256" key="6">
    <source>
        <dbReference type="ARBA" id="ARBA00023163"/>
    </source>
</evidence>
<dbReference type="CDD" id="cd00383">
    <property type="entry name" value="trans_reg_C"/>
    <property type="match status" value="1"/>
</dbReference>
<keyword evidence="3" id="KW-0902">Two-component regulatory system</keyword>
<evidence type="ECO:0000259" key="10">
    <source>
        <dbReference type="PROSITE" id="PS50110"/>
    </source>
</evidence>
<dbReference type="PROSITE" id="PS50110">
    <property type="entry name" value="RESPONSE_REGULATORY"/>
    <property type="match status" value="1"/>
</dbReference>
<dbReference type="Proteomes" id="UP000245845">
    <property type="component" value="Unassembled WGS sequence"/>
</dbReference>
<evidence type="ECO:0000256" key="5">
    <source>
        <dbReference type="ARBA" id="ARBA00023125"/>
    </source>
</evidence>
<dbReference type="InterPro" id="IPR039420">
    <property type="entry name" value="WalR-like"/>
</dbReference>
<reference evidence="12 13" key="1">
    <citation type="submission" date="2018-05" db="EMBL/GenBank/DDBJ databases">
        <title>The Hungate 1000. A catalogue of reference genomes from the rumen microbiome.</title>
        <authorList>
            <person name="Kelly W."/>
        </authorList>
    </citation>
    <scope>NUCLEOTIDE SEQUENCE [LARGE SCALE GENOMIC DNA]</scope>
    <source>
        <strain evidence="12 13">NLAE-zl-C242</strain>
    </source>
</reference>
<dbReference type="SMART" id="SM00448">
    <property type="entry name" value="REC"/>
    <property type="match status" value="1"/>
</dbReference>
<dbReference type="GO" id="GO:0006355">
    <property type="term" value="P:regulation of DNA-templated transcription"/>
    <property type="evidence" value="ECO:0007669"/>
    <property type="project" value="InterPro"/>
</dbReference>
<feature type="domain" description="OmpR/PhoB-type" evidence="11">
    <location>
        <begin position="124"/>
        <end position="224"/>
    </location>
</feature>
<dbReference type="InterPro" id="IPR016032">
    <property type="entry name" value="Sig_transdc_resp-reg_C-effctor"/>
</dbReference>
<dbReference type="SUPFAM" id="SSF52172">
    <property type="entry name" value="CheY-like"/>
    <property type="match status" value="1"/>
</dbReference>
<dbReference type="FunFam" id="3.40.50.2300:FF:000002">
    <property type="entry name" value="DNA-binding response regulator PhoP"/>
    <property type="match status" value="1"/>
</dbReference>
<dbReference type="PANTHER" id="PTHR48111">
    <property type="entry name" value="REGULATOR OF RPOS"/>
    <property type="match status" value="1"/>
</dbReference>
<dbReference type="Gene3D" id="1.10.10.10">
    <property type="entry name" value="Winged helix-like DNA-binding domain superfamily/Winged helix DNA-binding domain"/>
    <property type="match status" value="1"/>
</dbReference>
<dbReference type="SUPFAM" id="SSF46894">
    <property type="entry name" value="C-terminal effector domain of the bipartite response regulators"/>
    <property type="match status" value="1"/>
</dbReference>
<dbReference type="RefSeq" id="WP_109732398.1">
    <property type="nucleotide sequence ID" value="NZ_BAAACK010000029.1"/>
</dbReference>
<dbReference type="InterPro" id="IPR001867">
    <property type="entry name" value="OmpR/PhoB-type_DNA-bd"/>
</dbReference>
<dbReference type="Pfam" id="PF00072">
    <property type="entry name" value="Response_reg"/>
    <property type="match status" value="1"/>
</dbReference>
<feature type="domain" description="Response regulatory" evidence="10">
    <location>
        <begin position="2"/>
        <end position="116"/>
    </location>
</feature>
<evidence type="ECO:0000256" key="8">
    <source>
        <dbReference type="PROSITE-ProRule" id="PRU00169"/>
    </source>
</evidence>
<dbReference type="PANTHER" id="PTHR48111:SF22">
    <property type="entry name" value="REGULATOR OF RPOS"/>
    <property type="match status" value="1"/>
</dbReference>
<dbReference type="GO" id="GO:0005829">
    <property type="term" value="C:cytosol"/>
    <property type="evidence" value="ECO:0007669"/>
    <property type="project" value="TreeGrafter"/>
</dbReference>
<evidence type="ECO:0000259" key="11">
    <source>
        <dbReference type="PROSITE" id="PS51755"/>
    </source>
</evidence>
<accession>A0A2Y9BHX8</accession>
<comment type="caution">
    <text evidence="12">The sequence shown here is derived from an EMBL/GenBank/DDBJ whole genome shotgun (WGS) entry which is preliminary data.</text>
</comment>
<dbReference type="Gene3D" id="6.10.250.690">
    <property type="match status" value="1"/>
</dbReference>
<sequence length="227" mass="25985">MRVLIIEDEAGLADVLKAEFEDANFDADTADNGMDGYYMGMSDIYDVIILDGMLPEMDGYDILSKWRSQGVSTPVLMLTARSELGDKLKGLDLGADDYLTKPFEMEELFARVRVITRRQGKVETKQIGFGDISLDIRTCILCNRQTGVEVQLGKKEYQILEFMIKNKRQIVTREQIAEKLWGYDSEAEYNNVEVYISFTRRKLKFIASNVRIKSIRGIGYRLEMADD</sequence>
<evidence type="ECO:0000256" key="1">
    <source>
        <dbReference type="ARBA" id="ARBA00018672"/>
    </source>
</evidence>
<organism evidence="12 13">
    <name type="scientific">Faecalicatena orotica</name>
    <dbReference type="NCBI Taxonomy" id="1544"/>
    <lineage>
        <taxon>Bacteria</taxon>
        <taxon>Bacillati</taxon>
        <taxon>Bacillota</taxon>
        <taxon>Clostridia</taxon>
        <taxon>Lachnospirales</taxon>
        <taxon>Lachnospiraceae</taxon>
        <taxon>Faecalicatena</taxon>
    </lineage>
</organism>
<evidence type="ECO:0000256" key="7">
    <source>
        <dbReference type="ARBA" id="ARBA00024867"/>
    </source>
</evidence>
<dbReference type="InterPro" id="IPR011006">
    <property type="entry name" value="CheY-like_superfamily"/>
</dbReference>
<dbReference type="EMBL" id="QGDL01000010">
    <property type="protein sequence ID" value="PWJ28056.1"/>
    <property type="molecule type" value="Genomic_DNA"/>
</dbReference>
<evidence type="ECO:0000313" key="13">
    <source>
        <dbReference type="Proteomes" id="UP000245845"/>
    </source>
</evidence>
<evidence type="ECO:0000313" key="12">
    <source>
        <dbReference type="EMBL" id="PWJ28056.1"/>
    </source>
</evidence>
<gene>
    <name evidence="12" type="ORF">A8806_110240</name>
</gene>
<feature type="modified residue" description="4-aspartylphosphate" evidence="8">
    <location>
        <position position="51"/>
    </location>
</feature>
<feature type="DNA-binding region" description="OmpR/PhoB-type" evidence="9">
    <location>
        <begin position="124"/>
        <end position="224"/>
    </location>
</feature>
<dbReference type="OrthoDB" id="9790442at2"/>
<dbReference type="Pfam" id="PF00486">
    <property type="entry name" value="Trans_reg_C"/>
    <property type="match status" value="1"/>
</dbReference>
<evidence type="ECO:0000256" key="9">
    <source>
        <dbReference type="PROSITE-ProRule" id="PRU01091"/>
    </source>
</evidence>
<protein>
    <recommendedName>
        <fullName evidence="1">Stage 0 sporulation protein A homolog</fullName>
    </recommendedName>
</protein>
<dbReference type="InterPro" id="IPR036388">
    <property type="entry name" value="WH-like_DNA-bd_sf"/>
</dbReference>
<dbReference type="GO" id="GO:0032993">
    <property type="term" value="C:protein-DNA complex"/>
    <property type="evidence" value="ECO:0007669"/>
    <property type="project" value="TreeGrafter"/>
</dbReference>
<proteinExistence type="predicted"/>
<keyword evidence="2 8" id="KW-0597">Phosphoprotein</keyword>
<evidence type="ECO:0000256" key="3">
    <source>
        <dbReference type="ARBA" id="ARBA00023012"/>
    </source>
</evidence>
<name>A0A2Y9BHX8_9FIRM</name>
<comment type="function">
    <text evidence="7">May play the central regulatory role in sporulation. It may be an element of the effector pathway responsible for the activation of sporulation genes in response to nutritional stress. Spo0A may act in concert with spo0H (a sigma factor) to control the expression of some genes that are critical to the sporulation process.</text>
</comment>
<dbReference type="GO" id="GO:0000156">
    <property type="term" value="F:phosphorelay response regulator activity"/>
    <property type="evidence" value="ECO:0007669"/>
    <property type="project" value="TreeGrafter"/>
</dbReference>
<dbReference type="InterPro" id="IPR001789">
    <property type="entry name" value="Sig_transdc_resp-reg_receiver"/>
</dbReference>
<keyword evidence="5 9" id="KW-0238">DNA-binding</keyword>
<dbReference type="SMART" id="SM00862">
    <property type="entry name" value="Trans_reg_C"/>
    <property type="match status" value="1"/>
</dbReference>
<keyword evidence="6" id="KW-0804">Transcription</keyword>
<dbReference type="AlphaFoldDB" id="A0A2Y9BHX8"/>